<organism evidence="1 2">
    <name type="scientific">Alloacidobacterium dinghuense</name>
    <dbReference type="NCBI Taxonomy" id="2763107"/>
    <lineage>
        <taxon>Bacteria</taxon>
        <taxon>Pseudomonadati</taxon>
        <taxon>Acidobacteriota</taxon>
        <taxon>Terriglobia</taxon>
        <taxon>Terriglobales</taxon>
        <taxon>Acidobacteriaceae</taxon>
        <taxon>Alloacidobacterium</taxon>
    </lineage>
</organism>
<dbReference type="KEGG" id="adin:H7849_21485"/>
<dbReference type="AlphaFoldDB" id="A0A7G8BGD9"/>
<evidence type="ECO:0000313" key="1">
    <source>
        <dbReference type="EMBL" id="QNI31609.1"/>
    </source>
</evidence>
<proteinExistence type="predicted"/>
<reference evidence="1 2" key="1">
    <citation type="submission" date="2020-08" db="EMBL/GenBank/DDBJ databases">
        <title>Edaphobacter telluris sp. nov. and Acidobacterium dinghuensis sp. nov., two acidobacteria isolated from forest soil.</title>
        <authorList>
            <person name="Fu J."/>
            <person name="Qiu L."/>
        </authorList>
    </citation>
    <scope>NUCLEOTIDE SEQUENCE [LARGE SCALE GENOMIC DNA]</scope>
    <source>
        <strain evidence="1">4Y35</strain>
    </source>
</reference>
<name>A0A7G8BGD9_9BACT</name>
<dbReference type="Proteomes" id="UP000515312">
    <property type="component" value="Chromosome"/>
</dbReference>
<keyword evidence="2" id="KW-1185">Reference proteome</keyword>
<gene>
    <name evidence="1" type="ORF">H7849_21485</name>
</gene>
<accession>A0A7G8BGD9</accession>
<protein>
    <submittedName>
        <fullName evidence="1">Uncharacterized protein</fullName>
    </submittedName>
</protein>
<dbReference type="RefSeq" id="WP_186742394.1">
    <property type="nucleotide sequence ID" value="NZ_CP060394.1"/>
</dbReference>
<dbReference type="EMBL" id="CP060394">
    <property type="protein sequence ID" value="QNI31609.1"/>
    <property type="molecule type" value="Genomic_DNA"/>
</dbReference>
<sequence length="93" mass="9471">MANILLGIEHGIEVAAEDVLKFVSGAMVASNKAEPSVVAGLGVLLGTVAKALGDVNGVVTNPLNFSLDIATIQDLKAVWPAMVQFAGSLGIKL</sequence>
<evidence type="ECO:0000313" key="2">
    <source>
        <dbReference type="Proteomes" id="UP000515312"/>
    </source>
</evidence>